<keyword evidence="2" id="KW-0378">Hydrolase</keyword>
<dbReference type="AlphaFoldDB" id="A0A7X2MU37"/>
<dbReference type="GO" id="GO:0005886">
    <property type="term" value="C:plasma membrane"/>
    <property type="evidence" value="ECO:0007669"/>
    <property type="project" value="TreeGrafter"/>
</dbReference>
<dbReference type="GO" id="GO:0071555">
    <property type="term" value="P:cell wall organization"/>
    <property type="evidence" value="ECO:0007669"/>
    <property type="project" value="TreeGrafter"/>
</dbReference>
<protein>
    <submittedName>
        <fullName evidence="5">Peptidoglycan glycosyltransferase FtsI</fullName>
    </submittedName>
</protein>
<dbReference type="InterPro" id="IPR050515">
    <property type="entry name" value="Beta-lactam/transpept"/>
</dbReference>
<evidence type="ECO:0000256" key="1">
    <source>
        <dbReference type="ARBA" id="ARBA00004370"/>
    </source>
</evidence>
<gene>
    <name evidence="5" type="ORF">GKC49_31125</name>
</gene>
<organism evidence="5 6">
    <name type="scientific">Enterobacter agglomerans</name>
    <name type="common">Erwinia herbicola</name>
    <name type="synonym">Pantoea agglomerans</name>
    <dbReference type="NCBI Taxonomy" id="549"/>
    <lineage>
        <taxon>Bacteria</taxon>
        <taxon>Pseudomonadati</taxon>
        <taxon>Pseudomonadota</taxon>
        <taxon>Gammaproteobacteria</taxon>
        <taxon>Enterobacterales</taxon>
        <taxon>Erwiniaceae</taxon>
        <taxon>Pantoea</taxon>
        <taxon>Pantoea agglomerans group</taxon>
    </lineage>
</organism>
<keyword evidence="5" id="KW-0808">Transferase</keyword>
<reference evidence="5 6" key="1">
    <citation type="submission" date="2019-11" db="EMBL/GenBank/DDBJ databases">
        <title>Draft Genome Sequence of Plant Growth-Promoting Rhizosphere-Associated Bacteria.</title>
        <authorList>
            <person name="Vasilyev I.Y."/>
            <person name="Radchenko V."/>
            <person name="Ilnitskaya E.V."/>
        </authorList>
    </citation>
    <scope>NUCLEOTIDE SEQUENCE [LARGE SCALE GENOMIC DNA]</scope>
    <source>
        <strain evidence="5 6">VRA_MhP_f</strain>
    </source>
</reference>
<evidence type="ECO:0000256" key="2">
    <source>
        <dbReference type="ARBA" id="ARBA00022645"/>
    </source>
</evidence>
<comment type="subcellular location">
    <subcellularLocation>
        <location evidence="1">Membrane</location>
    </subcellularLocation>
</comment>
<feature type="non-terminal residue" evidence="5">
    <location>
        <position position="1"/>
    </location>
</feature>
<dbReference type="GO" id="GO:0008658">
    <property type="term" value="F:penicillin binding"/>
    <property type="evidence" value="ECO:0007669"/>
    <property type="project" value="InterPro"/>
</dbReference>
<sequence length="100" mass="11414">YVKKLKLPGIHLREESRRYYPAGQVTSHLIGFTNIDGQGIEGIEKSFDKWLTGAPGERTVRKDRYGRVIEDISSVDSRAAHNLTLSIDERLQALVYRELN</sequence>
<evidence type="ECO:0000313" key="6">
    <source>
        <dbReference type="Proteomes" id="UP000461948"/>
    </source>
</evidence>
<dbReference type="PANTHER" id="PTHR30627:SF1">
    <property type="entry name" value="PEPTIDOGLYCAN D,D-TRANSPEPTIDASE FTSI"/>
    <property type="match status" value="1"/>
</dbReference>
<evidence type="ECO:0000259" key="4">
    <source>
        <dbReference type="Pfam" id="PF03717"/>
    </source>
</evidence>
<keyword evidence="2" id="KW-0645">Protease</keyword>
<dbReference type="EMBL" id="WKLC01002713">
    <property type="protein sequence ID" value="MSE19394.1"/>
    <property type="molecule type" value="Genomic_DNA"/>
</dbReference>
<comment type="caution">
    <text evidence="5">The sequence shown here is derived from an EMBL/GenBank/DDBJ whole genome shotgun (WGS) entry which is preliminary data.</text>
</comment>
<dbReference type="SUPFAM" id="SSF56519">
    <property type="entry name" value="Penicillin binding protein dimerisation domain"/>
    <property type="match status" value="1"/>
</dbReference>
<dbReference type="Gene3D" id="3.90.1310.10">
    <property type="entry name" value="Penicillin-binding protein 2a (Domain 2)"/>
    <property type="match status" value="1"/>
</dbReference>
<dbReference type="GO" id="GO:0016740">
    <property type="term" value="F:transferase activity"/>
    <property type="evidence" value="ECO:0007669"/>
    <property type="project" value="UniProtKB-KW"/>
</dbReference>
<accession>A0A7X2MU37</accession>
<feature type="domain" description="Penicillin-binding protein dimerisation" evidence="4">
    <location>
        <begin position="3"/>
        <end position="72"/>
    </location>
</feature>
<evidence type="ECO:0000256" key="3">
    <source>
        <dbReference type="ARBA" id="ARBA00023136"/>
    </source>
</evidence>
<dbReference type="InterPro" id="IPR036138">
    <property type="entry name" value="PBP_dimer_sf"/>
</dbReference>
<dbReference type="InterPro" id="IPR005311">
    <property type="entry name" value="PBP_dimer"/>
</dbReference>
<dbReference type="Proteomes" id="UP000461948">
    <property type="component" value="Unassembled WGS sequence"/>
</dbReference>
<proteinExistence type="predicted"/>
<name>A0A7X2MU37_ENTAG</name>
<keyword evidence="2" id="KW-0121">Carboxypeptidase</keyword>
<dbReference type="GO" id="GO:0004180">
    <property type="term" value="F:carboxypeptidase activity"/>
    <property type="evidence" value="ECO:0007669"/>
    <property type="project" value="UniProtKB-KW"/>
</dbReference>
<feature type="non-terminal residue" evidence="5">
    <location>
        <position position="100"/>
    </location>
</feature>
<keyword evidence="3" id="KW-0472">Membrane</keyword>
<dbReference type="Pfam" id="PF03717">
    <property type="entry name" value="PBP_dimer"/>
    <property type="match status" value="1"/>
</dbReference>
<evidence type="ECO:0000313" key="5">
    <source>
        <dbReference type="EMBL" id="MSE19394.1"/>
    </source>
</evidence>
<dbReference type="PANTHER" id="PTHR30627">
    <property type="entry name" value="PEPTIDOGLYCAN D,D-TRANSPEPTIDASE"/>
    <property type="match status" value="1"/>
</dbReference>